<comment type="subunit">
    <text evidence="6">Monomer. Associates with the 50S ribosomal subunit.</text>
</comment>
<dbReference type="InterPro" id="IPR005225">
    <property type="entry name" value="Small_GTP-bd"/>
</dbReference>
<dbReference type="InterPro" id="IPR032305">
    <property type="entry name" value="GTP-bd_M"/>
</dbReference>
<dbReference type="GO" id="GO:0046872">
    <property type="term" value="F:metal ion binding"/>
    <property type="evidence" value="ECO:0007669"/>
    <property type="project" value="UniProtKB-KW"/>
</dbReference>
<feature type="binding site" evidence="7">
    <location>
        <begin position="253"/>
        <end position="256"/>
    </location>
    <ligand>
        <name>GTP</name>
        <dbReference type="ChEBI" id="CHEBI:37565"/>
    </ligand>
</feature>
<evidence type="ECO:0000256" key="7">
    <source>
        <dbReference type="PIRSR" id="PIRSR006809-1"/>
    </source>
</evidence>
<dbReference type="SUPFAM" id="SSF52540">
    <property type="entry name" value="P-loop containing nucleoside triphosphate hydrolases"/>
    <property type="match status" value="1"/>
</dbReference>
<reference evidence="11" key="1">
    <citation type="submission" date="2017-08" db="EMBL/GenBank/DDBJ databases">
        <title>A dynamic microbial community with high functional redundancy inhabits the cold, oxic subseafloor aquifer.</title>
        <authorList>
            <person name="Tully B.J."/>
            <person name="Wheat C.G."/>
            <person name="Glazer B.T."/>
            <person name="Huber J.A."/>
        </authorList>
    </citation>
    <scope>NUCLEOTIDE SEQUENCE [LARGE SCALE GENOMIC DNA]</scope>
</reference>
<feature type="binding site" evidence="7">
    <location>
        <begin position="206"/>
        <end position="213"/>
    </location>
    <ligand>
        <name>GTP</name>
        <dbReference type="ChEBI" id="CHEBI:37565"/>
    </ligand>
</feature>
<organism evidence="10 11">
    <name type="scientific">SAR324 cluster bacterium</name>
    <dbReference type="NCBI Taxonomy" id="2024889"/>
    <lineage>
        <taxon>Bacteria</taxon>
        <taxon>Deltaproteobacteria</taxon>
        <taxon>SAR324 cluster</taxon>
    </lineage>
</organism>
<comment type="similarity">
    <text evidence="6">Belongs to the TRAFAC class OBG-HflX-like GTPase superfamily. HflX GTPase family.</text>
</comment>
<feature type="binding site" evidence="8">
    <location>
        <position position="233"/>
    </location>
    <ligand>
        <name>Mg(2+)</name>
        <dbReference type="ChEBI" id="CHEBI:18420"/>
    </ligand>
</feature>
<dbReference type="PIRSF" id="PIRSF006809">
    <property type="entry name" value="GTP-binding_hflX_prd"/>
    <property type="match status" value="1"/>
</dbReference>
<comment type="subcellular location">
    <subcellularLocation>
        <location evidence="6">Cytoplasm</location>
    </subcellularLocation>
    <text evidence="6">May associate with membranes.</text>
</comment>
<feature type="binding site" evidence="8">
    <location>
        <position position="213"/>
    </location>
    <ligand>
        <name>Mg(2+)</name>
        <dbReference type="ChEBI" id="CHEBI:18420"/>
    </ligand>
</feature>
<proteinExistence type="inferred from homology"/>
<dbReference type="Pfam" id="PF01926">
    <property type="entry name" value="MMR_HSR1"/>
    <property type="match status" value="1"/>
</dbReference>
<dbReference type="InterPro" id="IPR042108">
    <property type="entry name" value="GTPase_HflX_N_sf"/>
</dbReference>
<keyword evidence="3 6" id="KW-0547">Nucleotide-binding</keyword>
<name>A0A2A4T3G3_9DELT</name>
<evidence type="ECO:0000256" key="8">
    <source>
        <dbReference type="PIRSR" id="PIRSR006809-2"/>
    </source>
</evidence>
<dbReference type="InterPro" id="IPR027417">
    <property type="entry name" value="P-loop_NTPase"/>
</dbReference>
<dbReference type="FunFam" id="3.40.50.11060:FF:000001">
    <property type="entry name" value="GTPase HflX"/>
    <property type="match status" value="1"/>
</dbReference>
<keyword evidence="1 6" id="KW-0963">Cytoplasm</keyword>
<dbReference type="PANTHER" id="PTHR10229">
    <property type="entry name" value="GTP-BINDING PROTEIN HFLX"/>
    <property type="match status" value="1"/>
</dbReference>
<keyword evidence="2 8" id="KW-0479">Metal-binding</keyword>
<dbReference type="InterPro" id="IPR030394">
    <property type="entry name" value="G_HFLX_dom"/>
</dbReference>
<dbReference type="Proteomes" id="UP000218113">
    <property type="component" value="Unassembled WGS sequence"/>
</dbReference>
<dbReference type="Pfam" id="PF13167">
    <property type="entry name" value="GTP-bdg_N"/>
    <property type="match status" value="1"/>
</dbReference>
<feature type="binding site" evidence="7">
    <location>
        <begin position="344"/>
        <end position="346"/>
    </location>
    <ligand>
        <name>GTP</name>
        <dbReference type="ChEBI" id="CHEBI:37565"/>
    </ligand>
</feature>
<dbReference type="Gene3D" id="3.40.50.300">
    <property type="entry name" value="P-loop containing nucleotide triphosphate hydrolases"/>
    <property type="match status" value="1"/>
</dbReference>
<protein>
    <recommendedName>
        <fullName evidence="6">GTPase HflX</fullName>
    </recommendedName>
    <alternativeName>
        <fullName evidence="6">GTP-binding protein HflX</fullName>
    </alternativeName>
</protein>
<dbReference type="HAMAP" id="MF_00900">
    <property type="entry name" value="GTPase_HflX"/>
    <property type="match status" value="1"/>
</dbReference>
<dbReference type="EMBL" id="NVSR01000056">
    <property type="protein sequence ID" value="PCI27537.1"/>
    <property type="molecule type" value="Genomic_DNA"/>
</dbReference>
<feature type="domain" description="Hflx-type G" evidence="9">
    <location>
        <begin position="200"/>
        <end position="366"/>
    </location>
</feature>
<sequence>MIEYSREVKKAYILSVRPKNEDLEITLNSLSEMRSMATTMGFDVIGEEYQSRNSPDPKSYMGTGKLQEIKQLIEDEGIKLVLFDHDLSPNQARHLEECLDSMVWDRTQLILEIFANHARTPESKDQVELAQLKYMLPRLVGMWAHLDREKGGIGASKGTGEKQVNIDRNLVRKRISRLEQSLKRVAMERQTQAKRREDCFQVGIVGYTNAGKTSLMNGLTDVSLLTQDQLFATLDSTTRVLPGPINPQILLSDTVGFIRNLPHNLVASFRSTLSVVKNADLLLHVVDASSNSVDQHIETTRNVLKEIGADNIPCLLVFNKVDRVTDRMDLLVLSRGYGDSILTSSLDETSVNLLRDHVKQHFSKTFIRQETKLTYDRANLLDKFYKLSTVEELKYEEDGIYIVHSTTPTNSKILNASIEKG</sequence>
<dbReference type="Gene3D" id="6.10.250.2860">
    <property type="match status" value="1"/>
</dbReference>
<dbReference type="InterPro" id="IPR025121">
    <property type="entry name" value="GTPase_HflX_N"/>
</dbReference>
<evidence type="ECO:0000256" key="6">
    <source>
        <dbReference type="HAMAP-Rule" id="MF_00900"/>
    </source>
</evidence>
<feature type="binding site" evidence="7">
    <location>
        <begin position="231"/>
        <end position="235"/>
    </location>
    <ligand>
        <name>GTP</name>
        <dbReference type="ChEBI" id="CHEBI:37565"/>
    </ligand>
</feature>
<dbReference type="AlphaFoldDB" id="A0A2A4T3G3"/>
<dbReference type="PRINTS" id="PR00326">
    <property type="entry name" value="GTP1OBG"/>
</dbReference>
<evidence type="ECO:0000256" key="1">
    <source>
        <dbReference type="ARBA" id="ARBA00022490"/>
    </source>
</evidence>
<evidence type="ECO:0000313" key="10">
    <source>
        <dbReference type="EMBL" id="PCI27537.1"/>
    </source>
</evidence>
<evidence type="ECO:0000256" key="5">
    <source>
        <dbReference type="ARBA" id="ARBA00023134"/>
    </source>
</evidence>
<evidence type="ECO:0000313" key="11">
    <source>
        <dbReference type="Proteomes" id="UP000218113"/>
    </source>
</evidence>
<comment type="caution">
    <text evidence="10">The sequence shown here is derived from an EMBL/GenBank/DDBJ whole genome shotgun (WGS) entry which is preliminary data.</text>
</comment>
<evidence type="ECO:0000256" key="4">
    <source>
        <dbReference type="ARBA" id="ARBA00022842"/>
    </source>
</evidence>
<dbReference type="NCBIfam" id="TIGR00231">
    <property type="entry name" value="small_GTP"/>
    <property type="match status" value="1"/>
</dbReference>
<keyword evidence="4 8" id="KW-0460">Magnesium</keyword>
<dbReference type="Gene3D" id="3.40.50.11060">
    <property type="entry name" value="GTPase HflX, N-terminal domain"/>
    <property type="match status" value="1"/>
</dbReference>
<comment type="function">
    <text evidence="6">GTPase that associates with the 50S ribosomal subunit and may have a role during protein synthesis or ribosome biogenesis.</text>
</comment>
<dbReference type="PROSITE" id="PS51705">
    <property type="entry name" value="G_HFLX"/>
    <property type="match status" value="1"/>
</dbReference>
<dbReference type="InterPro" id="IPR016496">
    <property type="entry name" value="GTPase_HflX"/>
</dbReference>
<comment type="cofactor">
    <cofactor evidence="8">
        <name>Mg(2+)</name>
        <dbReference type="ChEBI" id="CHEBI:18420"/>
    </cofactor>
</comment>
<dbReference type="NCBIfam" id="TIGR03156">
    <property type="entry name" value="GTP_HflX"/>
    <property type="match status" value="1"/>
</dbReference>
<dbReference type="CDD" id="cd01878">
    <property type="entry name" value="HflX"/>
    <property type="match status" value="1"/>
</dbReference>
<evidence type="ECO:0000256" key="2">
    <source>
        <dbReference type="ARBA" id="ARBA00022723"/>
    </source>
</evidence>
<dbReference type="Pfam" id="PF16360">
    <property type="entry name" value="GTP-bdg_M"/>
    <property type="match status" value="1"/>
</dbReference>
<evidence type="ECO:0000256" key="3">
    <source>
        <dbReference type="ARBA" id="ARBA00022741"/>
    </source>
</evidence>
<dbReference type="GO" id="GO:0003924">
    <property type="term" value="F:GTPase activity"/>
    <property type="evidence" value="ECO:0007669"/>
    <property type="project" value="UniProtKB-UniRule"/>
</dbReference>
<feature type="binding site" evidence="7">
    <location>
        <begin position="319"/>
        <end position="322"/>
    </location>
    <ligand>
        <name>GTP</name>
        <dbReference type="ChEBI" id="CHEBI:37565"/>
    </ligand>
</feature>
<evidence type="ECO:0000259" key="9">
    <source>
        <dbReference type="PROSITE" id="PS51705"/>
    </source>
</evidence>
<dbReference type="GO" id="GO:0005737">
    <property type="term" value="C:cytoplasm"/>
    <property type="evidence" value="ECO:0007669"/>
    <property type="project" value="UniProtKB-SubCell"/>
</dbReference>
<dbReference type="GO" id="GO:0005525">
    <property type="term" value="F:GTP binding"/>
    <property type="evidence" value="ECO:0007669"/>
    <property type="project" value="UniProtKB-UniRule"/>
</dbReference>
<accession>A0A2A4T3G3</accession>
<dbReference type="PANTHER" id="PTHR10229:SF0">
    <property type="entry name" value="GTP-BINDING PROTEIN 6-RELATED"/>
    <property type="match status" value="1"/>
</dbReference>
<keyword evidence="5 6" id="KW-0342">GTP-binding</keyword>
<dbReference type="GO" id="GO:0043022">
    <property type="term" value="F:ribosome binding"/>
    <property type="evidence" value="ECO:0007669"/>
    <property type="project" value="TreeGrafter"/>
</dbReference>
<gene>
    <name evidence="6 10" type="primary">hflX</name>
    <name evidence="10" type="ORF">COB67_08325</name>
</gene>
<dbReference type="InterPro" id="IPR006073">
    <property type="entry name" value="GTP-bd"/>
</dbReference>